<evidence type="ECO:0000313" key="3">
    <source>
        <dbReference type="Proteomes" id="UP000184231"/>
    </source>
</evidence>
<protein>
    <submittedName>
        <fullName evidence="2">Peroxiredoxin</fullName>
    </submittedName>
</protein>
<organism evidence="2 3">
    <name type="scientific">Arenibacter nanhaiticus</name>
    <dbReference type="NCBI Taxonomy" id="558155"/>
    <lineage>
        <taxon>Bacteria</taxon>
        <taxon>Pseudomonadati</taxon>
        <taxon>Bacteroidota</taxon>
        <taxon>Flavobacteriia</taxon>
        <taxon>Flavobacteriales</taxon>
        <taxon>Flavobacteriaceae</taxon>
        <taxon>Arenibacter</taxon>
    </lineage>
</organism>
<dbReference type="Gene3D" id="3.40.30.10">
    <property type="entry name" value="Glutaredoxin"/>
    <property type="match status" value="1"/>
</dbReference>
<evidence type="ECO:0000259" key="1">
    <source>
        <dbReference type="PROSITE" id="PS51352"/>
    </source>
</evidence>
<dbReference type="InterPro" id="IPR013740">
    <property type="entry name" value="Redoxin"/>
</dbReference>
<dbReference type="InterPro" id="IPR036249">
    <property type="entry name" value="Thioredoxin-like_sf"/>
</dbReference>
<dbReference type="EMBL" id="FQYX01000010">
    <property type="protein sequence ID" value="SHJ04457.1"/>
    <property type="molecule type" value="Genomic_DNA"/>
</dbReference>
<name>A0A1M6G3L1_9FLAO</name>
<dbReference type="AlphaFoldDB" id="A0A1M6G3L1"/>
<accession>A0A1M6G3L1</accession>
<evidence type="ECO:0000313" key="2">
    <source>
        <dbReference type="EMBL" id="SHJ04457.1"/>
    </source>
</evidence>
<sequence>MKYLFTFFFLSFLILLNSCNEKNNKVLSQGMWLGELEVTKEQKLPFNFKLEKSPLGAYSMFVYNDEETIEINEIEISGDSIVIKMPVFESYFSGNFTENSIIGNFINESLGRNVAFEATFGIKERFDKTGKPSPGQNISGDWEVVFGPGTIDSTMAKGIFKQRGDQVTGTFRTTTGDYRFLQGIQYGDSVRLSAFDGAHAYLFAAKITDSTLNGVFYSGNHFKEPFTAQRNENFELPSEDSLTFLKEGYEKFNFAFPNTDDQIVSLEDENFKDKVVVVQIMGTWCPNCLDETMFLVDFMEEHQEDALEVVALAFEYSKSKEMAFKAINRLKERVGIKYPVLLAQYGSSNKNLAQDKLPMLNHILSYPTTLIIDKSGQVRKIYTGFNGPATGEIYEKFKTDFQGVIAKLLEE</sequence>
<dbReference type="InterPro" id="IPR013766">
    <property type="entry name" value="Thioredoxin_domain"/>
</dbReference>
<dbReference type="Proteomes" id="UP000184231">
    <property type="component" value="Unassembled WGS sequence"/>
</dbReference>
<dbReference type="OrthoDB" id="616241at2"/>
<gene>
    <name evidence="2" type="ORF">SAMN04487911_11012</name>
</gene>
<dbReference type="SUPFAM" id="SSF52833">
    <property type="entry name" value="Thioredoxin-like"/>
    <property type="match status" value="1"/>
</dbReference>
<feature type="domain" description="Thioredoxin" evidence="1">
    <location>
        <begin position="245"/>
        <end position="403"/>
    </location>
</feature>
<reference evidence="2 3" key="1">
    <citation type="submission" date="2016-11" db="EMBL/GenBank/DDBJ databases">
        <authorList>
            <person name="Jaros S."/>
            <person name="Januszkiewicz K."/>
            <person name="Wedrychowicz H."/>
        </authorList>
    </citation>
    <scope>NUCLEOTIDE SEQUENCE [LARGE SCALE GENOMIC DNA]</scope>
    <source>
        <strain evidence="2 3">CGMCC 1.8863</strain>
    </source>
</reference>
<dbReference type="STRING" id="558155.SAMN04487911_11012"/>
<dbReference type="PANTHER" id="PTHR42852">
    <property type="entry name" value="THIOL:DISULFIDE INTERCHANGE PROTEIN DSBE"/>
    <property type="match status" value="1"/>
</dbReference>
<dbReference type="Pfam" id="PF08534">
    <property type="entry name" value="Redoxin"/>
    <property type="match status" value="1"/>
</dbReference>
<dbReference type="CDD" id="cd02966">
    <property type="entry name" value="TlpA_like_family"/>
    <property type="match status" value="1"/>
</dbReference>
<proteinExistence type="predicted"/>
<dbReference type="PANTHER" id="PTHR42852:SF17">
    <property type="entry name" value="THIOREDOXIN-LIKE PROTEIN HI_1115"/>
    <property type="match status" value="1"/>
</dbReference>
<keyword evidence="3" id="KW-1185">Reference proteome</keyword>
<dbReference type="InterPro" id="IPR050553">
    <property type="entry name" value="Thioredoxin_ResA/DsbE_sf"/>
</dbReference>
<dbReference type="PROSITE" id="PS51352">
    <property type="entry name" value="THIOREDOXIN_2"/>
    <property type="match status" value="1"/>
</dbReference>
<dbReference type="GO" id="GO:0016491">
    <property type="term" value="F:oxidoreductase activity"/>
    <property type="evidence" value="ECO:0007669"/>
    <property type="project" value="InterPro"/>
</dbReference>
<dbReference type="RefSeq" id="WP_072764215.1">
    <property type="nucleotide sequence ID" value="NZ_FQYX01000010.1"/>
</dbReference>